<dbReference type="EMBL" id="MFMZ01000031">
    <property type="protein sequence ID" value="OGG90871.1"/>
    <property type="molecule type" value="Genomic_DNA"/>
</dbReference>
<feature type="domain" description="4Fe-4S ferredoxin-type" evidence="7">
    <location>
        <begin position="2"/>
        <end position="32"/>
    </location>
</feature>
<dbReference type="SUPFAM" id="SSF54862">
    <property type="entry name" value="4Fe-4S ferredoxins"/>
    <property type="match status" value="1"/>
</dbReference>
<sequence>MPQIIVDKNKCIGCGSCYAMYPELFAADADGKSKVISSDYQTHGYNKEEIIAVCPVSAISVKD</sequence>
<dbReference type="Pfam" id="PF13370">
    <property type="entry name" value="Fer4_13"/>
    <property type="match status" value="1"/>
</dbReference>
<name>A0A1F6FYD3_9BACT</name>
<gene>
    <name evidence="8" type="ORF">A3H55_00710</name>
</gene>
<evidence type="ECO:0000256" key="2">
    <source>
        <dbReference type="ARBA" id="ARBA00022723"/>
    </source>
</evidence>
<evidence type="ECO:0000256" key="3">
    <source>
        <dbReference type="ARBA" id="ARBA00022982"/>
    </source>
</evidence>
<dbReference type="GO" id="GO:0009055">
    <property type="term" value="F:electron transfer activity"/>
    <property type="evidence" value="ECO:0007669"/>
    <property type="project" value="UniProtKB-UniRule"/>
</dbReference>
<dbReference type="PANTHER" id="PTHR36923:SF3">
    <property type="entry name" value="FERREDOXIN"/>
    <property type="match status" value="1"/>
</dbReference>
<dbReference type="Proteomes" id="UP000177998">
    <property type="component" value="Unassembled WGS sequence"/>
</dbReference>
<evidence type="ECO:0000256" key="6">
    <source>
        <dbReference type="RuleBase" id="RU368020"/>
    </source>
</evidence>
<reference evidence="8 9" key="1">
    <citation type="journal article" date="2016" name="Nat. Commun.">
        <title>Thousands of microbial genomes shed light on interconnected biogeochemical processes in an aquifer system.</title>
        <authorList>
            <person name="Anantharaman K."/>
            <person name="Brown C.T."/>
            <person name="Hug L.A."/>
            <person name="Sharon I."/>
            <person name="Castelle C.J."/>
            <person name="Probst A.J."/>
            <person name="Thomas B.C."/>
            <person name="Singh A."/>
            <person name="Wilkins M.J."/>
            <person name="Karaoz U."/>
            <person name="Brodie E.L."/>
            <person name="Williams K.H."/>
            <person name="Hubbard S.S."/>
            <person name="Banfield J.F."/>
        </authorList>
    </citation>
    <scope>NUCLEOTIDE SEQUENCE [LARGE SCALE GENOMIC DNA]</scope>
</reference>
<dbReference type="PRINTS" id="PR00352">
    <property type="entry name" value="3FE4SFRDOXIN"/>
</dbReference>
<comment type="function">
    <text evidence="6">Ferredoxins are iron-sulfur proteins that transfer electrons in a wide variety of metabolic reactions.</text>
</comment>
<evidence type="ECO:0000313" key="9">
    <source>
        <dbReference type="Proteomes" id="UP000177998"/>
    </source>
</evidence>
<dbReference type="InterPro" id="IPR051269">
    <property type="entry name" value="Fe-S_cluster_ET"/>
</dbReference>
<keyword evidence="5 6" id="KW-0411">Iron-sulfur</keyword>
<organism evidence="8 9">
    <name type="scientific">Candidatus Kuenenbacteria bacterium RIFCSPLOWO2_02_FULL_42_16</name>
    <dbReference type="NCBI Taxonomy" id="1798564"/>
    <lineage>
        <taxon>Bacteria</taxon>
        <taxon>Candidatus Kueneniibacteriota</taxon>
    </lineage>
</organism>
<dbReference type="PROSITE" id="PS51379">
    <property type="entry name" value="4FE4S_FER_2"/>
    <property type="match status" value="1"/>
</dbReference>
<dbReference type="STRING" id="1798564.A3H55_00710"/>
<dbReference type="Gene3D" id="3.30.70.20">
    <property type="match status" value="1"/>
</dbReference>
<proteinExistence type="predicted"/>
<dbReference type="InterPro" id="IPR017896">
    <property type="entry name" value="4Fe4S_Fe-S-bd"/>
</dbReference>
<keyword evidence="3 6" id="KW-0249">Electron transport</keyword>
<evidence type="ECO:0000256" key="1">
    <source>
        <dbReference type="ARBA" id="ARBA00022448"/>
    </source>
</evidence>
<dbReference type="GO" id="GO:0051536">
    <property type="term" value="F:iron-sulfur cluster binding"/>
    <property type="evidence" value="ECO:0007669"/>
    <property type="project" value="UniProtKB-KW"/>
</dbReference>
<keyword evidence="2 6" id="KW-0479">Metal-binding</keyword>
<evidence type="ECO:0000256" key="5">
    <source>
        <dbReference type="ARBA" id="ARBA00023014"/>
    </source>
</evidence>
<accession>A0A1F6FYD3</accession>
<dbReference type="AlphaFoldDB" id="A0A1F6FYD3"/>
<dbReference type="PANTHER" id="PTHR36923">
    <property type="entry name" value="FERREDOXIN"/>
    <property type="match status" value="1"/>
</dbReference>
<dbReference type="InterPro" id="IPR001080">
    <property type="entry name" value="3Fe4S_ferredoxin"/>
</dbReference>
<evidence type="ECO:0000256" key="4">
    <source>
        <dbReference type="ARBA" id="ARBA00023004"/>
    </source>
</evidence>
<comment type="caution">
    <text evidence="8">The sequence shown here is derived from an EMBL/GenBank/DDBJ whole genome shotgun (WGS) entry which is preliminary data.</text>
</comment>
<evidence type="ECO:0000313" key="8">
    <source>
        <dbReference type="EMBL" id="OGG90871.1"/>
    </source>
</evidence>
<keyword evidence="4 6" id="KW-0408">Iron</keyword>
<protein>
    <recommendedName>
        <fullName evidence="6">Ferredoxin</fullName>
    </recommendedName>
</protein>
<keyword evidence="1 6" id="KW-0813">Transport</keyword>
<dbReference type="GO" id="GO:0005506">
    <property type="term" value="F:iron ion binding"/>
    <property type="evidence" value="ECO:0007669"/>
    <property type="project" value="UniProtKB-UniRule"/>
</dbReference>
<evidence type="ECO:0000259" key="7">
    <source>
        <dbReference type="PROSITE" id="PS51379"/>
    </source>
</evidence>